<organism evidence="1 2">
    <name type="scientific">Trifolium subterraneum</name>
    <name type="common">Subterranean clover</name>
    <dbReference type="NCBI Taxonomy" id="3900"/>
    <lineage>
        <taxon>Eukaryota</taxon>
        <taxon>Viridiplantae</taxon>
        <taxon>Streptophyta</taxon>
        <taxon>Embryophyta</taxon>
        <taxon>Tracheophyta</taxon>
        <taxon>Spermatophyta</taxon>
        <taxon>Magnoliopsida</taxon>
        <taxon>eudicotyledons</taxon>
        <taxon>Gunneridae</taxon>
        <taxon>Pentapetalae</taxon>
        <taxon>rosids</taxon>
        <taxon>fabids</taxon>
        <taxon>Fabales</taxon>
        <taxon>Fabaceae</taxon>
        <taxon>Papilionoideae</taxon>
        <taxon>50 kb inversion clade</taxon>
        <taxon>NPAAA clade</taxon>
        <taxon>Hologalegina</taxon>
        <taxon>IRL clade</taxon>
        <taxon>Trifolieae</taxon>
        <taxon>Trifolium</taxon>
    </lineage>
</organism>
<accession>A0A2Z6MV39</accession>
<sequence length="169" mass="18586">MPKQQEPVAKAVIEVLPKVMEQYTDAALIDKPQESSPAAVEVSDSESLGTDIVIEQEQQAHLKSALVIEKEQQAQLAALESDTVPQQALSLEAEFHTTAIVETDEGMNTVHQESTLGNEPKAGDMNTSLKQVVLEDMEKIKHAWEQRDTVDIVEQEFTPGTGIHRTSIV</sequence>
<gene>
    <name evidence="1" type="ORF">TSUD_142600</name>
</gene>
<evidence type="ECO:0000313" key="1">
    <source>
        <dbReference type="EMBL" id="GAU22819.1"/>
    </source>
</evidence>
<dbReference type="EMBL" id="DF973254">
    <property type="protein sequence ID" value="GAU22819.1"/>
    <property type="molecule type" value="Genomic_DNA"/>
</dbReference>
<keyword evidence="2" id="KW-1185">Reference proteome</keyword>
<dbReference type="AlphaFoldDB" id="A0A2Z6MV39"/>
<name>A0A2Z6MV39_TRISU</name>
<evidence type="ECO:0000313" key="2">
    <source>
        <dbReference type="Proteomes" id="UP000242715"/>
    </source>
</evidence>
<dbReference type="Proteomes" id="UP000242715">
    <property type="component" value="Unassembled WGS sequence"/>
</dbReference>
<protein>
    <submittedName>
        <fullName evidence="1">Uncharacterized protein</fullName>
    </submittedName>
</protein>
<reference evidence="2" key="1">
    <citation type="journal article" date="2017" name="Front. Plant Sci.">
        <title>Climate Clever Clovers: New Paradigm to Reduce the Environmental Footprint of Ruminants by Breeding Low Methanogenic Forages Utilizing Haplotype Variation.</title>
        <authorList>
            <person name="Kaur P."/>
            <person name="Appels R."/>
            <person name="Bayer P.E."/>
            <person name="Keeble-Gagnere G."/>
            <person name="Wang J."/>
            <person name="Hirakawa H."/>
            <person name="Shirasawa K."/>
            <person name="Vercoe P."/>
            <person name="Stefanova K."/>
            <person name="Durmic Z."/>
            <person name="Nichols P."/>
            <person name="Revell C."/>
            <person name="Isobe S.N."/>
            <person name="Edwards D."/>
            <person name="Erskine W."/>
        </authorList>
    </citation>
    <scope>NUCLEOTIDE SEQUENCE [LARGE SCALE GENOMIC DNA]</scope>
    <source>
        <strain evidence="2">cv. Daliak</strain>
    </source>
</reference>
<proteinExistence type="predicted"/>